<dbReference type="GO" id="GO:0005730">
    <property type="term" value="C:nucleolus"/>
    <property type="evidence" value="ECO:0007669"/>
    <property type="project" value="TreeGrafter"/>
</dbReference>
<name>A0A093HAL1_STRCA</name>
<feature type="domain" description="RRM" evidence="7">
    <location>
        <begin position="194"/>
        <end position="284"/>
    </location>
</feature>
<dbReference type="Pfam" id="PF00076">
    <property type="entry name" value="RRM_1"/>
    <property type="match status" value="2"/>
</dbReference>
<feature type="non-terminal residue" evidence="8">
    <location>
        <position position="1"/>
    </location>
</feature>
<dbReference type="PANTHER" id="PTHR48039">
    <property type="entry name" value="RNA-BINDING MOTIF PROTEIN 14B"/>
    <property type="match status" value="1"/>
</dbReference>
<feature type="compositionally biased region" description="Basic and acidic residues" evidence="6">
    <location>
        <begin position="514"/>
        <end position="525"/>
    </location>
</feature>
<dbReference type="Proteomes" id="UP000053584">
    <property type="component" value="Unassembled WGS sequence"/>
</dbReference>
<dbReference type="Gene3D" id="3.30.70.330">
    <property type="match status" value="3"/>
</dbReference>
<evidence type="ECO:0000259" key="7">
    <source>
        <dbReference type="PROSITE" id="PS50102"/>
    </source>
</evidence>
<dbReference type="SUPFAM" id="SSF54928">
    <property type="entry name" value="RNA-binding domain, RBD"/>
    <property type="match status" value="2"/>
</dbReference>
<feature type="compositionally biased region" description="Basic residues" evidence="6">
    <location>
        <begin position="557"/>
        <end position="567"/>
    </location>
</feature>
<reference evidence="8 9" key="1">
    <citation type="submission" date="2014-04" db="EMBL/GenBank/DDBJ databases">
        <title>Genome evolution of avian class.</title>
        <authorList>
            <person name="Zhang G."/>
            <person name="Li C."/>
        </authorList>
    </citation>
    <scope>NUCLEOTIDE SEQUENCE [LARGE SCALE GENOMIC DNA]</scope>
    <source>
        <strain evidence="8">BGI_N308</strain>
    </source>
</reference>
<dbReference type="InterPro" id="IPR000504">
    <property type="entry name" value="RRM_dom"/>
</dbReference>
<feature type="compositionally biased region" description="Acidic residues" evidence="6">
    <location>
        <begin position="74"/>
        <end position="87"/>
    </location>
</feature>
<sequence>LTRLVFSVSAQCSEDDLKSLFSPFGTVLEVNIPRKPERLVAVDWAVAKDKYRATQGSLPSEDKKEKPEKTQEQTPDDASEEEEEENEAAGQDEQSLSQARGRQKLREGKNKKQQQCGLTCCLGCCRPGKTTVTVDSSEEEEEDEEDDEAASESKDDGDQEEGLDDDEEEEVPESDAPKKKRKGQKPPSDVDEGKTVFIRNLSFDTEEEALGEMLQQFGDLKYVRIVLHPDTEHSKGCAFAQFLTQEAAQKCLQAAQEESEERGGGTRQGLRLDGRLLRIDLAVSREEAQKLRGQKVKKPTGTRNLYLAREGLIRAGTKAAEGVSDADMAKRARFEELKYQKLRDQNIFVSRTRLCVHNLPKAVDSAQLRRLMLKAAGGGKDVHIKECRVMRDLKGQGQSLGYAFVEFAEHEQALAALRHTNNNPQLFGPQKRPIVEFSLEDRRKLKMKEQRAQRSLGKKKLGSKGPEGSQGPGKQAEPGPQDRKGQEKPRGQEAAPAPPGRPPTVPWAGFRTEAQIERVELPDGTKRRKVLAMPSHRGPKIRKRDKGKVKPVPTKQPKGKAQRRKEKRNVAPTQAASKRPAGSKAEARFSQLVEQYKRKILGSSDGAPAAKRSKWFES</sequence>
<feature type="non-terminal residue" evidence="8">
    <location>
        <position position="618"/>
    </location>
</feature>
<dbReference type="CDD" id="cd12415">
    <property type="entry name" value="RRM3_RBM28_like"/>
    <property type="match status" value="1"/>
</dbReference>
<dbReference type="PROSITE" id="PS50102">
    <property type="entry name" value="RRM"/>
    <property type="match status" value="2"/>
</dbReference>
<evidence type="ECO:0000313" key="9">
    <source>
        <dbReference type="Proteomes" id="UP000053584"/>
    </source>
</evidence>
<dbReference type="EMBL" id="KL206179">
    <property type="protein sequence ID" value="KFV79658.1"/>
    <property type="molecule type" value="Genomic_DNA"/>
</dbReference>
<keyword evidence="4" id="KW-0539">Nucleus</keyword>
<feature type="region of interest" description="Disordered" evidence="6">
    <location>
        <begin position="445"/>
        <end position="589"/>
    </location>
</feature>
<feature type="compositionally biased region" description="Basic residues" evidence="6">
    <location>
        <begin position="537"/>
        <end position="549"/>
    </location>
</feature>
<dbReference type="GO" id="GO:0003729">
    <property type="term" value="F:mRNA binding"/>
    <property type="evidence" value="ECO:0007669"/>
    <property type="project" value="TreeGrafter"/>
</dbReference>
<comment type="subcellular location">
    <subcellularLocation>
        <location evidence="1">Nucleus</location>
    </subcellularLocation>
</comment>
<evidence type="ECO:0000313" key="8">
    <source>
        <dbReference type="EMBL" id="KFV79658.1"/>
    </source>
</evidence>
<dbReference type="AlphaFoldDB" id="A0A093HAL1"/>
<feature type="region of interest" description="Disordered" evidence="6">
    <location>
        <begin position="131"/>
        <end position="196"/>
    </location>
</feature>
<dbReference type="InterPro" id="IPR051945">
    <property type="entry name" value="RRM_MRD1_RNA_proc_ribogen"/>
</dbReference>
<feature type="domain" description="RRM" evidence="7">
    <location>
        <begin position="352"/>
        <end position="452"/>
    </location>
</feature>
<feature type="compositionally biased region" description="Basic and acidic residues" evidence="6">
    <location>
        <begin position="480"/>
        <end position="491"/>
    </location>
</feature>
<evidence type="ECO:0000256" key="5">
    <source>
        <dbReference type="PROSITE-ProRule" id="PRU00176"/>
    </source>
</evidence>
<keyword evidence="9" id="KW-1185">Reference proteome</keyword>
<feature type="region of interest" description="Disordered" evidence="6">
    <location>
        <begin position="51"/>
        <end position="109"/>
    </location>
</feature>
<keyword evidence="3 5" id="KW-0694">RNA-binding</keyword>
<dbReference type="CDD" id="cd12416">
    <property type="entry name" value="RRM4_RBM28_like"/>
    <property type="match status" value="1"/>
</dbReference>
<protein>
    <submittedName>
        <fullName evidence="8">RNA-binding protein 28</fullName>
    </submittedName>
</protein>
<evidence type="ECO:0000256" key="3">
    <source>
        <dbReference type="ARBA" id="ARBA00022884"/>
    </source>
</evidence>
<feature type="compositionally biased region" description="Pro residues" evidence="6">
    <location>
        <begin position="496"/>
        <end position="505"/>
    </location>
</feature>
<evidence type="ECO:0000256" key="6">
    <source>
        <dbReference type="SAM" id="MobiDB-lite"/>
    </source>
</evidence>
<organism evidence="8 9">
    <name type="scientific">Struthio camelus australis</name>
    <dbReference type="NCBI Taxonomy" id="441894"/>
    <lineage>
        <taxon>Eukaryota</taxon>
        <taxon>Metazoa</taxon>
        <taxon>Chordata</taxon>
        <taxon>Craniata</taxon>
        <taxon>Vertebrata</taxon>
        <taxon>Euteleostomi</taxon>
        <taxon>Archelosauria</taxon>
        <taxon>Archosauria</taxon>
        <taxon>Dinosauria</taxon>
        <taxon>Saurischia</taxon>
        <taxon>Theropoda</taxon>
        <taxon>Coelurosauria</taxon>
        <taxon>Aves</taxon>
        <taxon>Palaeognathae</taxon>
        <taxon>Struthioniformes</taxon>
        <taxon>Struthionidae</taxon>
        <taxon>Struthio</taxon>
    </lineage>
</organism>
<feature type="compositionally biased region" description="Acidic residues" evidence="6">
    <location>
        <begin position="157"/>
        <end position="173"/>
    </location>
</feature>
<dbReference type="InterPro" id="IPR035979">
    <property type="entry name" value="RBD_domain_sf"/>
</dbReference>
<dbReference type="PANTHER" id="PTHR48039:SF5">
    <property type="entry name" value="RNA-BINDING PROTEIN 28"/>
    <property type="match status" value="1"/>
</dbReference>
<evidence type="ECO:0000256" key="2">
    <source>
        <dbReference type="ARBA" id="ARBA00022737"/>
    </source>
</evidence>
<proteinExistence type="predicted"/>
<keyword evidence="2" id="KW-0677">Repeat</keyword>
<feature type="compositionally biased region" description="Basic and acidic residues" evidence="6">
    <location>
        <begin position="60"/>
        <end position="71"/>
    </location>
</feature>
<feature type="region of interest" description="Disordered" evidence="6">
    <location>
        <begin position="599"/>
        <end position="618"/>
    </location>
</feature>
<feature type="compositionally biased region" description="Acidic residues" evidence="6">
    <location>
        <begin position="136"/>
        <end position="150"/>
    </location>
</feature>
<evidence type="ECO:0000256" key="4">
    <source>
        <dbReference type="ARBA" id="ARBA00023242"/>
    </source>
</evidence>
<evidence type="ECO:0000256" key="1">
    <source>
        <dbReference type="ARBA" id="ARBA00004123"/>
    </source>
</evidence>
<gene>
    <name evidence="8" type="ORF">N308_15195</name>
</gene>
<dbReference type="FunFam" id="3.30.70.330:FF:000182">
    <property type="entry name" value="RNA-binding motif protein 28"/>
    <property type="match status" value="1"/>
</dbReference>
<dbReference type="SMART" id="SM00360">
    <property type="entry name" value="RRM"/>
    <property type="match status" value="2"/>
</dbReference>
<accession>A0A093HAL1</accession>
<dbReference type="InterPro" id="IPR012677">
    <property type="entry name" value="Nucleotide-bd_a/b_plait_sf"/>
</dbReference>